<proteinExistence type="predicted"/>
<dbReference type="AlphaFoldDB" id="A0A8J3DLM5"/>
<dbReference type="RefSeq" id="WP_189501701.1">
    <property type="nucleotide sequence ID" value="NZ_BMZQ01000001.1"/>
</dbReference>
<dbReference type="InterPro" id="IPR009467">
    <property type="entry name" value="Glycolipid-bd_prot_put"/>
</dbReference>
<name>A0A8J3DLM5_9HYPH</name>
<evidence type="ECO:0008006" key="3">
    <source>
        <dbReference type="Google" id="ProtNLM"/>
    </source>
</evidence>
<dbReference type="EMBL" id="BMZQ01000001">
    <property type="protein sequence ID" value="GHD08137.1"/>
    <property type="molecule type" value="Genomic_DNA"/>
</dbReference>
<reference evidence="1" key="1">
    <citation type="journal article" date="2014" name="Int. J. Syst. Evol. Microbiol.">
        <title>Complete genome sequence of Corynebacterium casei LMG S-19264T (=DSM 44701T), isolated from a smear-ripened cheese.</title>
        <authorList>
            <consortium name="US DOE Joint Genome Institute (JGI-PGF)"/>
            <person name="Walter F."/>
            <person name="Albersmeier A."/>
            <person name="Kalinowski J."/>
            <person name="Ruckert C."/>
        </authorList>
    </citation>
    <scope>NUCLEOTIDE SEQUENCE</scope>
    <source>
        <strain evidence="1">KCTC 42249</strain>
    </source>
</reference>
<organism evidence="1 2">
    <name type="scientific">Tianweitania populi</name>
    <dbReference type="NCBI Taxonomy" id="1607949"/>
    <lineage>
        <taxon>Bacteria</taxon>
        <taxon>Pseudomonadati</taxon>
        <taxon>Pseudomonadota</taxon>
        <taxon>Alphaproteobacteria</taxon>
        <taxon>Hyphomicrobiales</taxon>
        <taxon>Phyllobacteriaceae</taxon>
        <taxon>Tianweitania</taxon>
    </lineage>
</organism>
<reference evidence="1" key="2">
    <citation type="submission" date="2020-09" db="EMBL/GenBank/DDBJ databases">
        <authorList>
            <person name="Sun Q."/>
            <person name="Kim S."/>
        </authorList>
    </citation>
    <scope>NUCLEOTIDE SEQUENCE</scope>
    <source>
        <strain evidence="1">KCTC 42249</strain>
    </source>
</reference>
<keyword evidence="2" id="KW-1185">Reference proteome</keyword>
<gene>
    <name evidence="1" type="ORF">GCM10016234_07350</name>
</gene>
<accession>A0A8J3DLM5</accession>
<dbReference type="SUPFAM" id="SSF159275">
    <property type="entry name" value="PA1994-like"/>
    <property type="match status" value="1"/>
</dbReference>
<dbReference type="Pfam" id="PF06475">
    <property type="entry name" value="Glycolipid_bind"/>
    <property type="match status" value="1"/>
</dbReference>
<comment type="caution">
    <text evidence="1">The sequence shown here is derived from an EMBL/GenBank/DDBJ whole genome shotgun (WGS) entry which is preliminary data.</text>
</comment>
<sequence length="187" mass="20640">MQLFAGNKTLRWQSWDGAGLEHCVIRSEGLDFLAEGVIVAPTAAKPFACRYALRFDSAWHTQSLSVAVIGEERSLLLVMDAKGRWLSSSVPVMELDYALAPDLSASALTNTLAIRRLNLAEGKSADIETAYVDLPDIAVSADPQRYTCLKKGSLYLYQSRDSDFQSEIEVDADGFVVTYPGLFRRLI</sequence>
<evidence type="ECO:0000313" key="2">
    <source>
        <dbReference type="Proteomes" id="UP000630142"/>
    </source>
</evidence>
<evidence type="ECO:0000313" key="1">
    <source>
        <dbReference type="EMBL" id="GHD08137.1"/>
    </source>
</evidence>
<dbReference type="Proteomes" id="UP000630142">
    <property type="component" value="Unassembled WGS sequence"/>
</dbReference>
<protein>
    <recommendedName>
        <fullName evidence="3">Glycolipid-binding domain-containing protein</fullName>
    </recommendedName>
</protein>